<proteinExistence type="predicted"/>
<keyword evidence="3" id="KW-1185">Reference proteome</keyword>
<feature type="transmembrane region" description="Helical" evidence="1">
    <location>
        <begin position="141"/>
        <end position="166"/>
    </location>
</feature>
<accession>A0AAD5UK37</accession>
<keyword evidence="1" id="KW-0472">Membrane</keyword>
<feature type="transmembrane region" description="Helical" evidence="1">
    <location>
        <begin position="33"/>
        <end position="55"/>
    </location>
</feature>
<dbReference type="Proteomes" id="UP001210925">
    <property type="component" value="Unassembled WGS sequence"/>
</dbReference>
<keyword evidence="1" id="KW-1133">Transmembrane helix</keyword>
<comment type="caution">
    <text evidence="2">The sequence shown here is derived from an EMBL/GenBank/DDBJ whole genome shotgun (WGS) entry which is preliminary data.</text>
</comment>
<dbReference type="AlphaFoldDB" id="A0AAD5UK37"/>
<organism evidence="2 3">
    <name type="scientific">Boothiomyces macroporosus</name>
    <dbReference type="NCBI Taxonomy" id="261099"/>
    <lineage>
        <taxon>Eukaryota</taxon>
        <taxon>Fungi</taxon>
        <taxon>Fungi incertae sedis</taxon>
        <taxon>Chytridiomycota</taxon>
        <taxon>Chytridiomycota incertae sedis</taxon>
        <taxon>Chytridiomycetes</taxon>
        <taxon>Rhizophydiales</taxon>
        <taxon>Terramycetaceae</taxon>
        <taxon>Boothiomyces</taxon>
    </lineage>
</organism>
<reference evidence="2" key="1">
    <citation type="submission" date="2020-05" db="EMBL/GenBank/DDBJ databases">
        <title>Phylogenomic resolution of chytrid fungi.</title>
        <authorList>
            <person name="Stajich J.E."/>
            <person name="Amses K."/>
            <person name="Simmons R."/>
            <person name="Seto K."/>
            <person name="Myers J."/>
            <person name="Bonds A."/>
            <person name="Quandt C.A."/>
            <person name="Barry K."/>
            <person name="Liu P."/>
            <person name="Grigoriev I."/>
            <person name="Longcore J.E."/>
            <person name="James T.Y."/>
        </authorList>
    </citation>
    <scope>NUCLEOTIDE SEQUENCE</scope>
    <source>
        <strain evidence="2">PLAUS21</strain>
    </source>
</reference>
<name>A0AAD5UK37_9FUNG</name>
<protein>
    <submittedName>
        <fullName evidence="2">Uncharacterized protein</fullName>
    </submittedName>
</protein>
<evidence type="ECO:0000313" key="2">
    <source>
        <dbReference type="EMBL" id="KAJ3257027.1"/>
    </source>
</evidence>
<evidence type="ECO:0000256" key="1">
    <source>
        <dbReference type="SAM" id="Phobius"/>
    </source>
</evidence>
<keyword evidence="1" id="KW-0812">Transmembrane</keyword>
<gene>
    <name evidence="2" type="ORF">HK103_005011</name>
</gene>
<dbReference type="EMBL" id="JADGKB010000043">
    <property type="protein sequence ID" value="KAJ3257027.1"/>
    <property type="molecule type" value="Genomic_DNA"/>
</dbReference>
<sequence length="257" mass="29125">MTVKDECASDVVINIPKDNIITQSIIQKYWYSYYMLMILVLVATSSFTLGSRLIYQASSFHPIEFNGATFEYYFGLFSFSYVMTDNGGDPVNNVYPTEWQTVNYKDACSKIWFSTDTDNGQIIDLSFFCSNSSPWRIVSPFMVVALVLGCVALGLLITNALTVTTFHQWSKAYPIADLFCLKRFFKYSILCCVLLHFTFQSSAMALTAAFVFLNLVAVPSHLSFGFGTLISAGALLNDVFFMVMFLFMYDNMFCWKS</sequence>
<evidence type="ECO:0000313" key="3">
    <source>
        <dbReference type="Proteomes" id="UP001210925"/>
    </source>
</evidence>
<feature type="transmembrane region" description="Helical" evidence="1">
    <location>
        <begin position="187"/>
        <end position="212"/>
    </location>
</feature>
<feature type="transmembrane region" description="Helical" evidence="1">
    <location>
        <begin position="224"/>
        <end position="249"/>
    </location>
</feature>